<protein>
    <submittedName>
        <fullName evidence="3">Uncharacterized protein</fullName>
    </submittedName>
</protein>
<proteinExistence type="predicted"/>
<keyword evidence="4" id="KW-1185">Reference proteome</keyword>
<name>A0A8S9ZFK8_9BILA</name>
<sequence length="257" mass="30018">MQLLPNLTNFYNFSFLSLFVLIFLNSIVEGTLNKLISKFVNFSGASSSRRNHIHPYAEPEPPRRGFSSRDEAFNYRTMEDENFIELNFDNHLRNEHQQTNNAYTNRNDTDHIEQSHDVDVESDGFKKQEQLLFKMNNNVVKEEVEYDYYFTESDEEDSDVKSNSSTSFSNSHKSPLLAQTAQARLRNIDKNDLTSNKHKLMLNNGGIYKKEHGHLNYNSPRLQNHLRSGNENNTQKRSNIIVKKEKLNAKLKRYKSC</sequence>
<evidence type="ECO:0000256" key="2">
    <source>
        <dbReference type="SAM" id="Phobius"/>
    </source>
</evidence>
<keyword evidence="2" id="KW-1133">Transmembrane helix</keyword>
<feature type="transmembrane region" description="Helical" evidence="2">
    <location>
        <begin position="12"/>
        <end position="32"/>
    </location>
</feature>
<accession>A0A8S9ZFK8</accession>
<evidence type="ECO:0000313" key="3">
    <source>
        <dbReference type="EMBL" id="KAF7632076.1"/>
    </source>
</evidence>
<reference evidence="3" key="1">
    <citation type="journal article" date="2020" name="Ecol. Evol.">
        <title>Genome structure and content of the rice root-knot nematode (Meloidogyne graminicola).</title>
        <authorList>
            <person name="Phan N.T."/>
            <person name="Danchin E.G.J."/>
            <person name="Klopp C."/>
            <person name="Perfus-Barbeoch L."/>
            <person name="Kozlowski D.K."/>
            <person name="Koutsovoulos G.D."/>
            <person name="Lopez-Roques C."/>
            <person name="Bouchez O."/>
            <person name="Zahm M."/>
            <person name="Besnard G."/>
            <person name="Bellafiore S."/>
        </authorList>
    </citation>
    <scope>NUCLEOTIDE SEQUENCE</scope>
    <source>
        <strain evidence="3">VN-18</strain>
    </source>
</reference>
<feature type="compositionally biased region" description="Low complexity" evidence="1">
    <location>
        <begin position="161"/>
        <end position="174"/>
    </location>
</feature>
<keyword evidence="2" id="KW-0812">Transmembrane</keyword>
<dbReference type="Proteomes" id="UP000605970">
    <property type="component" value="Unassembled WGS sequence"/>
</dbReference>
<feature type="region of interest" description="Disordered" evidence="1">
    <location>
        <begin position="46"/>
        <end position="68"/>
    </location>
</feature>
<dbReference type="AlphaFoldDB" id="A0A8S9ZFK8"/>
<evidence type="ECO:0000256" key="1">
    <source>
        <dbReference type="SAM" id="MobiDB-lite"/>
    </source>
</evidence>
<comment type="caution">
    <text evidence="3">The sequence shown here is derived from an EMBL/GenBank/DDBJ whole genome shotgun (WGS) entry which is preliminary data.</text>
</comment>
<feature type="compositionally biased region" description="Basic and acidic residues" evidence="1">
    <location>
        <begin position="55"/>
        <end position="68"/>
    </location>
</feature>
<keyword evidence="2" id="KW-0472">Membrane</keyword>
<organism evidence="3 4">
    <name type="scientific">Meloidogyne graminicola</name>
    <dbReference type="NCBI Taxonomy" id="189291"/>
    <lineage>
        <taxon>Eukaryota</taxon>
        <taxon>Metazoa</taxon>
        <taxon>Ecdysozoa</taxon>
        <taxon>Nematoda</taxon>
        <taxon>Chromadorea</taxon>
        <taxon>Rhabditida</taxon>
        <taxon>Tylenchina</taxon>
        <taxon>Tylenchomorpha</taxon>
        <taxon>Tylenchoidea</taxon>
        <taxon>Meloidogynidae</taxon>
        <taxon>Meloidogyninae</taxon>
        <taxon>Meloidogyne</taxon>
    </lineage>
</organism>
<feature type="region of interest" description="Disordered" evidence="1">
    <location>
        <begin position="152"/>
        <end position="176"/>
    </location>
</feature>
<dbReference type="EMBL" id="JABEBT010000113">
    <property type="protein sequence ID" value="KAF7632076.1"/>
    <property type="molecule type" value="Genomic_DNA"/>
</dbReference>
<gene>
    <name evidence="3" type="ORF">Mgra_00008523</name>
</gene>
<evidence type="ECO:0000313" key="4">
    <source>
        <dbReference type="Proteomes" id="UP000605970"/>
    </source>
</evidence>